<evidence type="ECO:0000259" key="1">
    <source>
        <dbReference type="Pfam" id="PF00149"/>
    </source>
</evidence>
<dbReference type="EMBL" id="BMEC01000026">
    <property type="protein sequence ID" value="GGC56065.1"/>
    <property type="molecule type" value="Genomic_DNA"/>
</dbReference>
<dbReference type="NCBIfam" id="TIGR04075">
    <property type="entry name" value="bacter_Pnkp"/>
    <property type="match status" value="1"/>
</dbReference>
<organism evidence="3 4">
    <name type="scientific">Marivirga lumbricoides</name>
    <dbReference type="NCBI Taxonomy" id="1046115"/>
    <lineage>
        <taxon>Bacteria</taxon>
        <taxon>Pseudomonadati</taxon>
        <taxon>Bacteroidota</taxon>
        <taxon>Cytophagia</taxon>
        <taxon>Cytophagales</taxon>
        <taxon>Marivirgaceae</taxon>
        <taxon>Marivirga</taxon>
    </lineage>
</organism>
<dbReference type="InterPro" id="IPR032380">
    <property type="entry name" value="PNKP_ligase_dom"/>
</dbReference>
<reference evidence="4" key="1">
    <citation type="journal article" date="2019" name="Int. J. Syst. Evol. Microbiol.">
        <title>The Global Catalogue of Microorganisms (GCM) 10K type strain sequencing project: providing services to taxonomists for standard genome sequencing and annotation.</title>
        <authorList>
            <consortium name="The Broad Institute Genomics Platform"/>
            <consortium name="The Broad Institute Genome Sequencing Center for Infectious Disease"/>
            <person name="Wu L."/>
            <person name="Ma J."/>
        </authorList>
    </citation>
    <scope>NUCLEOTIDE SEQUENCE [LARGE SCALE GENOMIC DNA]</scope>
    <source>
        <strain evidence="4">CGMCC 1.10832</strain>
    </source>
</reference>
<dbReference type="InterPro" id="IPR024028">
    <property type="entry name" value="PNKP_bac"/>
</dbReference>
<keyword evidence="3" id="KW-0418">Kinase</keyword>
<comment type="caution">
    <text evidence="3">The sequence shown here is derived from an EMBL/GenBank/DDBJ whole genome shotgun (WGS) entry which is preliminary data.</text>
</comment>
<evidence type="ECO:0000313" key="4">
    <source>
        <dbReference type="Proteomes" id="UP000636010"/>
    </source>
</evidence>
<evidence type="ECO:0000313" key="3">
    <source>
        <dbReference type="EMBL" id="GGC56065.1"/>
    </source>
</evidence>
<dbReference type="InterPro" id="IPR004843">
    <property type="entry name" value="Calcineurin-like_PHP"/>
</dbReference>
<evidence type="ECO:0000259" key="2">
    <source>
        <dbReference type="Pfam" id="PF16542"/>
    </source>
</evidence>
<dbReference type="SUPFAM" id="SSF52540">
    <property type="entry name" value="P-loop containing nucleoside triphosphate hydrolases"/>
    <property type="match status" value="1"/>
</dbReference>
<dbReference type="Gene3D" id="3.40.50.300">
    <property type="entry name" value="P-loop containing nucleotide triphosphate hydrolases"/>
    <property type="match status" value="1"/>
</dbReference>
<dbReference type="GO" id="GO:0016301">
    <property type="term" value="F:kinase activity"/>
    <property type="evidence" value="ECO:0007669"/>
    <property type="project" value="UniProtKB-KW"/>
</dbReference>
<keyword evidence="3" id="KW-0808">Transferase</keyword>
<dbReference type="Pfam" id="PF13671">
    <property type="entry name" value="AAA_33"/>
    <property type="match status" value="1"/>
</dbReference>
<dbReference type="Pfam" id="PF16542">
    <property type="entry name" value="PNKP_ligase"/>
    <property type="match status" value="1"/>
</dbReference>
<dbReference type="Gene3D" id="3.30.470.30">
    <property type="entry name" value="DNA ligase/mRNA capping enzyme"/>
    <property type="match status" value="2"/>
</dbReference>
<feature type="domain" description="Polynucleotide kinase-phosphatase ligase" evidence="2">
    <location>
        <begin position="479"/>
        <end position="856"/>
    </location>
</feature>
<proteinExistence type="predicted"/>
<dbReference type="Pfam" id="PF00149">
    <property type="entry name" value="Metallophos"/>
    <property type="match status" value="1"/>
</dbReference>
<dbReference type="SUPFAM" id="SSF56300">
    <property type="entry name" value="Metallo-dependent phosphatases"/>
    <property type="match status" value="1"/>
</dbReference>
<protein>
    <submittedName>
        <fullName evidence="3">Polynucleotide kinase-phosphatase</fullName>
    </submittedName>
</protein>
<dbReference type="PRINTS" id="PR00114">
    <property type="entry name" value="STPHPHTASE"/>
</dbReference>
<dbReference type="SUPFAM" id="SSF56091">
    <property type="entry name" value="DNA ligase/mRNA capping enzyme, catalytic domain"/>
    <property type="match status" value="1"/>
</dbReference>
<dbReference type="InterPro" id="IPR050126">
    <property type="entry name" value="Ap4A_hydrolase"/>
</dbReference>
<keyword evidence="4" id="KW-1185">Reference proteome</keyword>
<dbReference type="CDD" id="cd07423">
    <property type="entry name" value="MPP_Prp_like"/>
    <property type="match status" value="1"/>
</dbReference>
<accession>A0ABQ1NDZ0</accession>
<gene>
    <name evidence="3" type="ORF">GCM10011506_47200</name>
</gene>
<dbReference type="InterPro" id="IPR041780">
    <property type="entry name" value="MPP_PrpE-like"/>
</dbReference>
<dbReference type="Proteomes" id="UP000636010">
    <property type="component" value="Unassembled WGS sequence"/>
</dbReference>
<dbReference type="InterPro" id="IPR027417">
    <property type="entry name" value="P-loop_NTPase"/>
</dbReference>
<dbReference type="PANTHER" id="PTHR42850:SF7">
    <property type="entry name" value="BIS(5'-NUCLEOSYL)-TETRAPHOSPHATASE PRPE [ASYMMETRICAL]"/>
    <property type="match status" value="1"/>
</dbReference>
<dbReference type="InterPro" id="IPR006186">
    <property type="entry name" value="Ser/Thr-sp_prot-phosphatase"/>
</dbReference>
<name>A0ABQ1NDZ0_9BACT</name>
<feature type="domain" description="Calcineurin-like phosphoesterase" evidence="1">
    <location>
        <begin position="187"/>
        <end position="387"/>
    </location>
</feature>
<sequence>MVKTMNKIKIPELSLVVLIGVSGSGKSTFAKRVFKETEIISSDKCRAMVSDDENNQAATVDAFELLHYISSKRLKNGHLTVIDATNVQTEARKPLVQLARDYHCLPVAIVLDVPEKICQARNDERVDRNFGKHVLRQQRSQLKRSIRNLKREGFRHVHVLSSVEEIDAIQKIQREKLYNDKKEVSGPFDIIGDIHGCIDEAIELLQKLGYNVDEIAYDNESFGYKVANPEGRKALFLGDLVDRGPNSPAVLKLVMSMVKSGIAYCVPGNHDMKLQKYLSGKNVQIKHGLEQTVEQLSQESEDFKNTVKEFLYGLVSHYVFDKGKLVIAHAGLKEEMQGRGSGAVRSFCMYGETTGETDEFGLPVRHNWAADYRGRAKVVYGHTPVPEAQWLNKTIDIDTGCVFGGKLTALRYPEEELVSVPAKMMYAEPARPYKLEADSSLSHQHELDDLLDIDDVIGKRIVATSLQNNITIREENSIAALEVMSRFAMNPKWLIYLPPTMSPSETSDIDEYLEHPKEAFKYFKSQGIDKVICEEKHMGSRAILVVCKDENAVKERFGIENEGIGACFTRTGRNFFNDSALENAFLNRVQLALTHSGFWTKFNTDWVCLDTELMPWSAKAQSLLKDQYASVGASASAALANVIGNLEITQKRGIDGVDQLLESYMAKSEMIGDYTKAYGNYCWPVNGLDDYKLAPFHILATDGETHMNKNHEWHMETIKSICEADPKLMVATPYQLIDLDDDSQIESAIAWWTELTEKGGEGMVVKPLDFVAHGKKGLVQPAIKCRGKEYLRIIYGPEYTLQENLKVLKNRGLGRKRSLALREFALGLEALDRFVKKEPLRKVHECVFGVLALESEAVDPRL</sequence>
<dbReference type="Gene3D" id="3.60.21.10">
    <property type="match status" value="1"/>
</dbReference>
<dbReference type="InterPro" id="IPR029052">
    <property type="entry name" value="Metallo-depent_PP-like"/>
</dbReference>
<dbReference type="PANTHER" id="PTHR42850">
    <property type="entry name" value="METALLOPHOSPHOESTERASE"/>
    <property type="match status" value="1"/>
</dbReference>